<accession>A0A7S2MLY6</accession>
<dbReference type="InterPro" id="IPR050154">
    <property type="entry name" value="UbiB_kinase"/>
</dbReference>
<proteinExistence type="inferred from homology"/>
<dbReference type="PANTHER" id="PTHR10566:SF113">
    <property type="entry name" value="PROTEIN ACTIVITY OF BC1 COMPLEX KINASE 7, CHLOROPLASTIC"/>
    <property type="match status" value="1"/>
</dbReference>
<feature type="domain" description="ABC1 atypical kinase-like" evidence="2">
    <location>
        <begin position="146"/>
        <end position="389"/>
    </location>
</feature>
<dbReference type="CDD" id="cd05121">
    <property type="entry name" value="ABC1_ADCK3-like"/>
    <property type="match status" value="1"/>
</dbReference>
<dbReference type="EMBL" id="HBGU01049740">
    <property type="protein sequence ID" value="CAD9490967.1"/>
    <property type="molecule type" value="Transcribed_RNA"/>
</dbReference>
<protein>
    <recommendedName>
        <fullName evidence="2">ABC1 atypical kinase-like domain-containing protein</fullName>
    </recommendedName>
</protein>
<sequence>MIVMAPTPTAPLTAGVRTLPLSHGSRASQLCAVATGPKNTLPSPIELLQKLASSESLELQRDLVNLAIEQDPKVVVARSLDLARALNTVGSEAVQGVTTGNTAEPAVILRRLCEELGATYVKLGQFIASSPTIFPAEYVAEFQKCLDSTPPMPWSDVKPLIESELGKPIEAVYASIERMPLAAASIAQVHAAKLKTGEDVVIKVQRKGVQGSLKADLDLLYSTSRVLQLLGVVTSELSDVVETLRSAILEEIDFELEATRTEQFATFLARSPELTGVVTVPKVFRQASATRILTLERLYGVSLTDLDSVRQYSDSPELALIIALNTWISSVLTNEWFHADVHAGNLLMLNDGRVAFIDFGIVGELPRKTADAMLSFVRAYPAGDMPAVAAAISDMGFTREGVDTQAFARDLAEVIDSVNSMPPGQLAAGVVDETQLNRAVAAVGKVASDYGIRFPREFALLIKQVLYFDRYTSLLAPGLDVLNDERLAMNQPMPSQAPVASGPIGVPSAAATSVVVDAEVLPPE</sequence>
<dbReference type="AlphaFoldDB" id="A0A7S2MLY6"/>
<evidence type="ECO:0000256" key="1">
    <source>
        <dbReference type="ARBA" id="ARBA00009670"/>
    </source>
</evidence>
<dbReference type="InterPro" id="IPR011009">
    <property type="entry name" value="Kinase-like_dom_sf"/>
</dbReference>
<dbReference type="Pfam" id="PF03109">
    <property type="entry name" value="ABC1"/>
    <property type="match status" value="1"/>
</dbReference>
<evidence type="ECO:0000259" key="2">
    <source>
        <dbReference type="Pfam" id="PF03109"/>
    </source>
</evidence>
<evidence type="ECO:0000313" key="3">
    <source>
        <dbReference type="EMBL" id="CAD9490967.1"/>
    </source>
</evidence>
<gene>
    <name evidence="3" type="ORF">CBRE1094_LOCUS27082</name>
</gene>
<name>A0A7S2MLY6_9EUKA</name>
<dbReference type="PANTHER" id="PTHR10566">
    <property type="entry name" value="CHAPERONE-ACTIVITY OF BC1 COMPLEX CABC1 -RELATED"/>
    <property type="match status" value="1"/>
</dbReference>
<dbReference type="SUPFAM" id="SSF56112">
    <property type="entry name" value="Protein kinase-like (PK-like)"/>
    <property type="match status" value="1"/>
</dbReference>
<organism evidence="3">
    <name type="scientific">Haptolina brevifila</name>
    <dbReference type="NCBI Taxonomy" id="156173"/>
    <lineage>
        <taxon>Eukaryota</taxon>
        <taxon>Haptista</taxon>
        <taxon>Haptophyta</taxon>
        <taxon>Prymnesiophyceae</taxon>
        <taxon>Prymnesiales</taxon>
        <taxon>Prymnesiaceae</taxon>
        <taxon>Haptolina</taxon>
    </lineage>
</organism>
<comment type="similarity">
    <text evidence="1">Belongs to the protein kinase superfamily. ADCK protein kinase family.</text>
</comment>
<dbReference type="InterPro" id="IPR004147">
    <property type="entry name" value="ABC1_dom"/>
</dbReference>
<reference evidence="3" key="1">
    <citation type="submission" date="2021-01" db="EMBL/GenBank/DDBJ databases">
        <authorList>
            <person name="Corre E."/>
            <person name="Pelletier E."/>
            <person name="Niang G."/>
            <person name="Scheremetjew M."/>
            <person name="Finn R."/>
            <person name="Kale V."/>
            <person name="Holt S."/>
            <person name="Cochrane G."/>
            <person name="Meng A."/>
            <person name="Brown T."/>
            <person name="Cohen L."/>
        </authorList>
    </citation>
    <scope>NUCLEOTIDE SEQUENCE</scope>
    <source>
        <strain evidence="3">UTEX LB 985</strain>
    </source>
</reference>